<dbReference type="InterPro" id="IPR033337">
    <property type="entry name" value="TORTIFOLIA1/SINE1-2"/>
</dbReference>
<evidence type="ECO:0000259" key="3">
    <source>
        <dbReference type="Pfam" id="PF24714"/>
    </source>
</evidence>
<feature type="domain" description="TORTIFOLIA1/SINE1-2 N-terminal" evidence="3">
    <location>
        <begin position="10"/>
        <end position="280"/>
    </location>
</feature>
<dbReference type="SUPFAM" id="SSF48371">
    <property type="entry name" value="ARM repeat"/>
    <property type="match status" value="1"/>
</dbReference>
<name>A0A068TY27_COFCA</name>
<evidence type="ECO:0000313" key="4">
    <source>
        <dbReference type="EMBL" id="CDP00238.1"/>
    </source>
</evidence>
<dbReference type="InterPro" id="IPR057600">
    <property type="entry name" value="TORTIFOLIA1/SINE1-2_N"/>
</dbReference>
<dbReference type="GO" id="GO:0008017">
    <property type="term" value="F:microtubule binding"/>
    <property type="evidence" value="ECO:0007669"/>
    <property type="project" value="InterPro"/>
</dbReference>
<evidence type="ECO:0000313" key="5">
    <source>
        <dbReference type="Proteomes" id="UP000295252"/>
    </source>
</evidence>
<sequence>MAQLSRQRSDLKNRVITCLNKLSDRDTLPQASNELESIAKTLSNDGFAPFLTCLSATDSSDKSPVRRQCVRILGILSAAHGDALSPYLSKMLSSLLRRLRDPDTSVRSACVDAVSSIASHITRPPFSLISKPLIDCISHEQDYNAQIGASLCFAAAIEAAPEPDPAELKKLLPRLLKLVKNDCFKAKSALLSLVGSIARVGGASSKNVVNSLVSTMVEFLSSDDWSARKAAAEALGMLAVAERDFLSDFKSTCVAALESRRFDKVKVVRETMNRAMELWKGVPGVSDEVSDEAESKSSVKDFGSDDFGYVTPHMKKAAPRIRSPTSNTSSTTNNQKKTSLKSDFGKPKAARSCQADFKRFSECRIEVAVPENPIEQMNQNLEDSDSEDGESCLNRNFEAKCLPFNRNSDERSRIGSSKFGARVVPLYGNADCDPTALDINATDVAGSQKEFENLSLIQKQLRQIENQQSSLMNLLQSFIGHSQNGMNSLERRVNGLEKALDVMCSDLAISAGQITDTDATGNTCCMLPGAEFLSPKFWRKSDGQNQNFSSKVSFSNRCQSLNYMPNKYVNSESSKLESPTEKHQIGSVSAVDFMGDAQAGSRETPDSHSKRRINRLLKDADAVKSFYSGGLDRASHATCVQKQT</sequence>
<dbReference type="PANTHER" id="PTHR31355:SF28">
    <property type="entry name" value="MICROTUBULE-ASSOCIATED PROTEIN TORTIFOLIA1-LIKE"/>
    <property type="match status" value="1"/>
</dbReference>
<proteinExistence type="predicted"/>
<organism evidence="4 5">
    <name type="scientific">Coffea canephora</name>
    <name type="common">Robusta coffee</name>
    <dbReference type="NCBI Taxonomy" id="49390"/>
    <lineage>
        <taxon>Eukaryota</taxon>
        <taxon>Viridiplantae</taxon>
        <taxon>Streptophyta</taxon>
        <taxon>Embryophyta</taxon>
        <taxon>Tracheophyta</taxon>
        <taxon>Spermatophyta</taxon>
        <taxon>Magnoliopsida</taxon>
        <taxon>eudicotyledons</taxon>
        <taxon>Gunneridae</taxon>
        <taxon>Pentapetalae</taxon>
        <taxon>asterids</taxon>
        <taxon>lamiids</taxon>
        <taxon>Gentianales</taxon>
        <taxon>Rubiaceae</taxon>
        <taxon>Ixoroideae</taxon>
        <taxon>Gardenieae complex</taxon>
        <taxon>Bertiereae - Coffeeae clade</taxon>
        <taxon>Coffeeae</taxon>
        <taxon>Coffea</taxon>
    </lineage>
</organism>
<dbReference type="AlphaFoldDB" id="A0A068TY27"/>
<accession>A0A068TY27</accession>
<dbReference type="FunCoup" id="A0A068TY27">
    <property type="interactions" value="125"/>
</dbReference>
<feature type="region of interest" description="Disordered" evidence="2">
    <location>
        <begin position="315"/>
        <end position="347"/>
    </location>
</feature>
<dbReference type="FunFam" id="1.25.10.10:FF:000549">
    <property type="entry name" value="ARM repeat superfamily protein"/>
    <property type="match status" value="1"/>
</dbReference>
<dbReference type="PANTHER" id="PTHR31355">
    <property type="entry name" value="MICROTUBULE-ASSOCIATED PROTEIN TORTIFOLIA1"/>
    <property type="match status" value="1"/>
</dbReference>
<dbReference type="InParanoid" id="A0A068TY27"/>
<keyword evidence="5" id="KW-1185">Reference proteome</keyword>
<dbReference type="InterPro" id="IPR011989">
    <property type="entry name" value="ARM-like"/>
</dbReference>
<dbReference type="STRING" id="49390.A0A068TY27"/>
<dbReference type="PhylomeDB" id="A0A068TY27"/>
<evidence type="ECO:0000256" key="2">
    <source>
        <dbReference type="SAM" id="MobiDB-lite"/>
    </source>
</evidence>
<dbReference type="EMBL" id="HG739089">
    <property type="protein sequence ID" value="CDP00238.1"/>
    <property type="molecule type" value="Genomic_DNA"/>
</dbReference>
<dbReference type="OrthoDB" id="1904066at2759"/>
<feature type="compositionally biased region" description="Low complexity" evidence="2">
    <location>
        <begin position="325"/>
        <end position="337"/>
    </location>
</feature>
<dbReference type="Pfam" id="PF24714">
    <property type="entry name" value="TOR1L1_N"/>
    <property type="match status" value="1"/>
</dbReference>
<dbReference type="Gene3D" id="1.25.10.10">
    <property type="entry name" value="Leucine-rich Repeat Variant"/>
    <property type="match status" value="1"/>
</dbReference>
<dbReference type="Gramene" id="CDP00238">
    <property type="protein sequence ID" value="CDP00238"/>
    <property type="gene ID" value="GSCOC_T00032120001"/>
</dbReference>
<gene>
    <name evidence="4" type="ORF">GSCOC_T00032120001</name>
</gene>
<dbReference type="Proteomes" id="UP000295252">
    <property type="component" value="Chromosome III"/>
</dbReference>
<evidence type="ECO:0000256" key="1">
    <source>
        <dbReference type="SAM" id="Coils"/>
    </source>
</evidence>
<feature type="coiled-coil region" evidence="1">
    <location>
        <begin position="457"/>
        <end position="506"/>
    </location>
</feature>
<dbReference type="GO" id="GO:0005874">
    <property type="term" value="C:microtubule"/>
    <property type="evidence" value="ECO:0007669"/>
    <property type="project" value="InterPro"/>
</dbReference>
<dbReference type="InterPro" id="IPR016024">
    <property type="entry name" value="ARM-type_fold"/>
</dbReference>
<reference evidence="5" key="1">
    <citation type="journal article" date="2014" name="Science">
        <title>The coffee genome provides insight into the convergent evolution of caffeine biosynthesis.</title>
        <authorList>
            <person name="Denoeud F."/>
            <person name="Carretero-Paulet L."/>
            <person name="Dereeper A."/>
            <person name="Droc G."/>
            <person name="Guyot R."/>
            <person name="Pietrella M."/>
            <person name="Zheng C."/>
            <person name="Alberti A."/>
            <person name="Anthony F."/>
            <person name="Aprea G."/>
            <person name="Aury J.M."/>
            <person name="Bento P."/>
            <person name="Bernard M."/>
            <person name="Bocs S."/>
            <person name="Campa C."/>
            <person name="Cenci A."/>
            <person name="Combes M.C."/>
            <person name="Crouzillat D."/>
            <person name="Da Silva C."/>
            <person name="Daddiego L."/>
            <person name="De Bellis F."/>
            <person name="Dussert S."/>
            <person name="Garsmeur O."/>
            <person name="Gayraud T."/>
            <person name="Guignon V."/>
            <person name="Jahn K."/>
            <person name="Jamilloux V."/>
            <person name="Joet T."/>
            <person name="Labadie K."/>
            <person name="Lan T."/>
            <person name="Leclercq J."/>
            <person name="Lepelley M."/>
            <person name="Leroy T."/>
            <person name="Li L.T."/>
            <person name="Librado P."/>
            <person name="Lopez L."/>
            <person name="Munoz A."/>
            <person name="Noel B."/>
            <person name="Pallavicini A."/>
            <person name="Perrotta G."/>
            <person name="Poncet V."/>
            <person name="Pot D."/>
            <person name="Priyono X."/>
            <person name="Rigoreau M."/>
            <person name="Rouard M."/>
            <person name="Rozas J."/>
            <person name="Tranchant-Dubreuil C."/>
            <person name="VanBuren R."/>
            <person name="Zhang Q."/>
            <person name="Andrade A.C."/>
            <person name="Argout X."/>
            <person name="Bertrand B."/>
            <person name="de Kochko A."/>
            <person name="Graziosi G."/>
            <person name="Henry R.J."/>
            <person name="Jayarama X."/>
            <person name="Ming R."/>
            <person name="Nagai C."/>
            <person name="Rounsley S."/>
            <person name="Sankoff D."/>
            <person name="Giuliano G."/>
            <person name="Albert V.A."/>
            <person name="Wincker P."/>
            <person name="Lashermes P."/>
        </authorList>
    </citation>
    <scope>NUCLEOTIDE SEQUENCE [LARGE SCALE GENOMIC DNA]</scope>
    <source>
        <strain evidence="5">cv. DH200-94</strain>
    </source>
</reference>
<dbReference type="OMA" id="PFLNCIH"/>
<keyword evidence="1" id="KW-0175">Coiled coil</keyword>
<protein>
    <recommendedName>
        <fullName evidence="3">TORTIFOLIA1/SINE1-2 N-terminal domain-containing protein</fullName>
    </recommendedName>
</protein>